<protein>
    <submittedName>
        <fullName evidence="2">Uncharacterized protein</fullName>
    </submittedName>
</protein>
<evidence type="ECO:0000313" key="4">
    <source>
        <dbReference type="Proteomes" id="UP001432046"/>
    </source>
</evidence>
<reference evidence="2" key="1">
    <citation type="submission" date="2020-06" db="EMBL/GenBank/DDBJ databases">
        <title>Whole Genome Sequence of Bradyrhizobium sp. Strain 1S1.</title>
        <authorList>
            <person name="Bromfield E.S.P."/>
            <person name="Cloutier S."/>
        </authorList>
    </citation>
    <scope>NUCLEOTIDE SEQUENCE [LARGE SCALE GENOMIC DNA]</scope>
    <source>
        <strain evidence="2">1S1</strain>
    </source>
</reference>
<dbReference type="EMBL" id="JAAOLE020000001">
    <property type="protein sequence ID" value="NVI49629.1"/>
    <property type="molecule type" value="Genomic_DNA"/>
</dbReference>
<evidence type="ECO:0000313" key="2">
    <source>
        <dbReference type="EMBL" id="NVI49629.1"/>
    </source>
</evidence>
<proteinExistence type="predicted"/>
<reference evidence="3" key="2">
    <citation type="journal article" date="2021" name="Int. J. Syst. Evol. Microbiol.">
        <title>Bradyrhizobium septentrionale sp. nov. (sv. septentrionale) and Bradyrhizobium quebecense sp. nov. (sv. septentrionale) associated with legumes native to Canada possess rearranged symbiosis genes and numerous insertion sequences.</title>
        <authorList>
            <person name="Bromfield E.S.P."/>
            <person name="Cloutier S."/>
        </authorList>
    </citation>
    <scope>NUCLEOTIDE SEQUENCE</scope>
    <source>
        <strain evidence="3">5S5</strain>
    </source>
</reference>
<dbReference type="RefSeq" id="WP_166213468.1">
    <property type="nucleotide sequence ID" value="NZ_CP088285.1"/>
</dbReference>
<dbReference type="AlphaFoldDB" id="A0A973W987"/>
<dbReference type="EMBL" id="CP147711">
    <property type="protein sequence ID" value="WXC80519.1"/>
    <property type="molecule type" value="Genomic_DNA"/>
</dbReference>
<organism evidence="2">
    <name type="scientific">Bradyrhizobium septentrionale</name>
    <dbReference type="NCBI Taxonomy" id="1404411"/>
    <lineage>
        <taxon>Bacteria</taxon>
        <taxon>Pseudomonadati</taxon>
        <taxon>Pseudomonadota</taxon>
        <taxon>Alphaproteobacteria</taxon>
        <taxon>Hyphomicrobiales</taxon>
        <taxon>Nitrobacteraceae</taxon>
        <taxon>Bradyrhizobium</taxon>
    </lineage>
</organism>
<dbReference type="Proteomes" id="UP001432046">
    <property type="component" value="Chromosome"/>
</dbReference>
<name>A0A973W987_9BRAD</name>
<reference evidence="3" key="3">
    <citation type="submission" date="2024-03" db="EMBL/GenBank/DDBJ databases">
        <authorList>
            <person name="Bromfield E.S.P."/>
            <person name="Cloutier S."/>
        </authorList>
    </citation>
    <scope>NUCLEOTIDE SEQUENCE</scope>
    <source>
        <strain evidence="3">5S5</strain>
    </source>
</reference>
<gene>
    <name evidence="2" type="ORF">HAP48_043690</name>
    <name evidence="3" type="ORF">WDK88_02355</name>
</gene>
<keyword evidence="4" id="KW-1185">Reference proteome</keyword>
<feature type="region of interest" description="Disordered" evidence="1">
    <location>
        <begin position="38"/>
        <end position="62"/>
    </location>
</feature>
<evidence type="ECO:0000313" key="3">
    <source>
        <dbReference type="EMBL" id="WXC80519.1"/>
    </source>
</evidence>
<sequence>MLSEKFFLFLETLMSHADDDNPVVVSSVPHIPIAQETALHGAGAGASSEPVSPDDEVRPPMP</sequence>
<evidence type="ECO:0000256" key="1">
    <source>
        <dbReference type="SAM" id="MobiDB-lite"/>
    </source>
</evidence>
<accession>A0A973W987</accession>